<organism evidence="1 2">
    <name type="scientific">Vitis vinifera</name>
    <name type="common">Grape</name>
    <dbReference type="NCBI Taxonomy" id="29760"/>
    <lineage>
        <taxon>Eukaryota</taxon>
        <taxon>Viridiplantae</taxon>
        <taxon>Streptophyta</taxon>
        <taxon>Embryophyta</taxon>
        <taxon>Tracheophyta</taxon>
        <taxon>Spermatophyta</taxon>
        <taxon>Magnoliopsida</taxon>
        <taxon>eudicotyledons</taxon>
        <taxon>Gunneridae</taxon>
        <taxon>Pentapetalae</taxon>
        <taxon>rosids</taxon>
        <taxon>Vitales</taxon>
        <taxon>Vitaceae</taxon>
        <taxon>Viteae</taxon>
        <taxon>Vitis</taxon>
    </lineage>
</organism>
<dbReference type="EMBL" id="QGNW01000198">
    <property type="protein sequence ID" value="RVW86015.1"/>
    <property type="molecule type" value="Genomic_DNA"/>
</dbReference>
<evidence type="ECO:0000313" key="1">
    <source>
        <dbReference type="EMBL" id="RVW86015.1"/>
    </source>
</evidence>
<evidence type="ECO:0000313" key="2">
    <source>
        <dbReference type="Proteomes" id="UP000288805"/>
    </source>
</evidence>
<name>A0A438HNE5_VITVI</name>
<protein>
    <submittedName>
        <fullName evidence="1">Uncharacterized protein</fullName>
    </submittedName>
</protein>
<reference evidence="1 2" key="1">
    <citation type="journal article" date="2018" name="PLoS Genet.">
        <title>Population sequencing reveals clonal diversity and ancestral inbreeding in the grapevine cultivar Chardonnay.</title>
        <authorList>
            <person name="Roach M.J."/>
            <person name="Johnson D.L."/>
            <person name="Bohlmann J."/>
            <person name="van Vuuren H.J."/>
            <person name="Jones S.J."/>
            <person name="Pretorius I.S."/>
            <person name="Schmidt S.A."/>
            <person name="Borneman A.R."/>
        </authorList>
    </citation>
    <scope>NUCLEOTIDE SEQUENCE [LARGE SCALE GENOMIC DNA]</scope>
    <source>
        <strain evidence="2">cv. Chardonnay</strain>
        <tissue evidence="1">Leaf</tissue>
    </source>
</reference>
<sequence length="142" mass="16120">MSHFGKGLLLGSIGRRRGISVQRKLGMAMELGCGRPLGVGGKSLVEEPLSMWEIVKGSLGADGWDPHENGGISNPYFSRNLNDWELQREFLSRLEGKVVRRNEDDRLDWSDAEKSQFLVKSFYSFMRQERVVTFPSKAIWNS</sequence>
<dbReference type="Proteomes" id="UP000288805">
    <property type="component" value="Unassembled WGS sequence"/>
</dbReference>
<accession>A0A438HNE5</accession>
<dbReference type="AlphaFoldDB" id="A0A438HNE5"/>
<proteinExistence type="predicted"/>
<comment type="caution">
    <text evidence="1">The sequence shown here is derived from an EMBL/GenBank/DDBJ whole genome shotgun (WGS) entry which is preliminary data.</text>
</comment>
<gene>
    <name evidence="1" type="ORF">CK203_041511</name>
</gene>